<dbReference type="PANTHER" id="PTHR42815:SF2">
    <property type="entry name" value="FAD-BINDING, PUTATIVE (AFU_ORTHOLOGUE AFUA_6G07600)-RELATED"/>
    <property type="match status" value="1"/>
</dbReference>
<accession>A0A1H9CEI4</accession>
<evidence type="ECO:0000313" key="2">
    <source>
        <dbReference type="EMBL" id="SEP99640.1"/>
    </source>
</evidence>
<dbReference type="InterPro" id="IPR024029">
    <property type="entry name" value="Pyridox_Oxase_FMN-dep"/>
</dbReference>
<dbReference type="RefSeq" id="WP_245785882.1">
    <property type="nucleotide sequence ID" value="NZ_FOFV01000001.1"/>
</dbReference>
<feature type="domain" description="Pyridoxamine 5'-phosphate oxidase N-terminal" evidence="1">
    <location>
        <begin position="45"/>
        <end position="139"/>
    </location>
</feature>
<dbReference type="InterPro" id="IPR012349">
    <property type="entry name" value="Split_barrel_FMN-bd"/>
</dbReference>
<organism evidence="2 3">
    <name type="scientific">Lentzea albida</name>
    <dbReference type="NCBI Taxonomy" id="65499"/>
    <lineage>
        <taxon>Bacteria</taxon>
        <taxon>Bacillati</taxon>
        <taxon>Actinomycetota</taxon>
        <taxon>Actinomycetes</taxon>
        <taxon>Pseudonocardiales</taxon>
        <taxon>Pseudonocardiaceae</taxon>
        <taxon>Lentzea</taxon>
    </lineage>
</organism>
<dbReference type="AlphaFoldDB" id="A0A1H9CEI4"/>
<dbReference type="EMBL" id="FOFV01000001">
    <property type="protein sequence ID" value="SEP99640.1"/>
    <property type="molecule type" value="Genomic_DNA"/>
</dbReference>
<dbReference type="SUPFAM" id="SSF50475">
    <property type="entry name" value="FMN-binding split barrel"/>
    <property type="match status" value="1"/>
</dbReference>
<name>A0A1H9CEI4_9PSEU</name>
<dbReference type="Proteomes" id="UP000199503">
    <property type="component" value="Unassembled WGS sequence"/>
</dbReference>
<sequence>MSEVDARDVVTGTPIRTLAQLRELIPEPLPYLRDKAITVVDEGSRGFLEASTFFLLATTAADGSVDVSPRGDPAGSVKVLDERTVAFADRPGNRRADSYRNLLEHPRIGMLFLVAGRTEVMRVNGRATLVRDAPFLRDYPAAAPLLGVVVEVEELFLHCGNALRRSSLWNPEDWPADESVPSFADIAESQKRHWKVSPEPRR</sequence>
<dbReference type="InterPro" id="IPR011576">
    <property type="entry name" value="Pyridox_Oxase_N"/>
</dbReference>
<dbReference type="Pfam" id="PF01243">
    <property type="entry name" value="PNPOx_N"/>
    <property type="match status" value="1"/>
</dbReference>
<protein>
    <recommendedName>
        <fullName evidence="1">Pyridoxamine 5'-phosphate oxidase N-terminal domain-containing protein</fullName>
    </recommendedName>
</protein>
<reference evidence="3" key="1">
    <citation type="submission" date="2016-10" db="EMBL/GenBank/DDBJ databases">
        <authorList>
            <person name="Varghese N."/>
            <person name="Submissions S."/>
        </authorList>
    </citation>
    <scope>NUCLEOTIDE SEQUENCE [LARGE SCALE GENOMIC DNA]</scope>
    <source>
        <strain evidence="3">DSM 44437</strain>
    </source>
</reference>
<evidence type="ECO:0000313" key="3">
    <source>
        <dbReference type="Proteomes" id="UP000199503"/>
    </source>
</evidence>
<gene>
    <name evidence="2" type="ORF">SAMN04488000_101912</name>
</gene>
<dbReference type="STRING" id="65499.SAMN04488000_101912"/>
<evidence type="ECO:0000259" key="1">
    <source>
        <dbReference type="Pfam" id="PF01243"/>
    </source>
</evidence>
<dbReference type="PANTHER" id="PTHR42815">
    <property type="entry name" value="FAD-BINDING, PUTATIVE (AFU_ORTHOLOGUE AFUA_6G07600)-RELATED"/>
    <property type="match status" value="1"/>
</dbReference>
<dbReference type="NCBIfam" id="TIGR04025">
    <property type="entry name" value="PPOX_FMN_DR2398"/>
    <property type="match status" value="1"/>
</dbReference>
<keyword evidence="3" id="KW-1185">Reference proteome</keyword>
<proteinExistence type="predicted"/>
<dbReference type="Gene3D" id="2.30.110.10">
    <property type="entry name" value="Electron Transport, Fmn-binding Protein, Chain A"/>
    <property type="match status" value="1"/>
</dbReference>